<protein>
    <submittedName>
        <fullName evidence="2">Uncharacterized protein</fullName>
    </submittedName>
</protein>
<proteinExistence type="predicted"/>
<feature type="region of interest" description="Disordered" evidence="1">
    <location>
        <begin position="136"/>
        <end position="201"/>
    </location>
</feature>
<name>A0ABD0RLT2_CIRMR</name>
<accession>A0ABD0RLT2</accession>
<feature type="region of interest" description="Disordered" evidence="1">
    <location>
        <begin position="73"/>
        <end position="105"/>
    </location>
</feature>
<evidence type="ECO:0000313" key="3">
    <source>
        <dbReference type="Proteomes" id="UP001529510"/>
    </source>
</evidence>
<keyword evidence="3" id="KW-1185">Reference proteome</keyword>
<evidence type="ECO:0000313" key="2">
    <source>
        <dbReference type="EMBL" id="KAL0199487.1"/>
    </source>
</evidence>
<dbReference type="Proteomes" id="UP001529510">
    <property type="component" value="Unassembled WGS sequence"/>
</dbReference>
<comment type="caution">
    <text evidence="2">The sequence shown here is derived from an EMBL/GenBank/DDBJ whole genome shotgun (WGS) entry which is preliminary data.</text>
</comment>
<sequence>FTLASVLDPPLVSVRAANIPVALAPSESTSKETLPPAAALPLMAVAILCVWAAHCVPEVTSVHKSAPEVTSVHKSAPKVPSDHKPAPELSSVGEAAPMPPEVSASAVDPPREAAFFLKLSASPLILSASSVPVLPRSQSMTRVPALPRRAPAPPALSWRAPAPTAPPWRAPAPPALPPAPPWRAPASPALPPAPPWRASAPHPALPWRAPAPPAPPWRAPAPPALPPAPPWKASALPVLPQTVFQLERLEAAPWGGGYVTNLVGVLRTAHHQMSLSPYPRTQTVTLHPGLHSPSCSALIWSTPATNHSPCIAFSPGLLVSTVSPPALLDSSSFIGLFSRLFPSRITFATDRPSLVSWTSIVPSPNISVCCRFDPACLTMSLPRPINKSSHMDPFASRLSLNVTVTV</sequence>
<feature type="non-terminal residue" evidence="2">
    <location>
        <position position="1"/>
    </location>
</feature>
<organism evidence="2 3">
    <name type="scientific">Cirrhinus mrigala</name>
    <name type="common">Mrigala</name>
    <dbReference type="NCBI Taxonomy" id="683832"/>
    <lineage>
        <taxon>Eukaryota</taxon>
        <taxon>Metazoa</taxon>
        <taxon>Chordata</taxon>
        <taxon>Craniata</taxon>
        <taxon>Vertebrata</taxon>
        <taxon>Euteleostomi</taxon>
        <taxon>Actinopterygii</taxon>
        <taxon>Neopterygii</taxon>
        <taxon>Teleostei</taxon>
        <taxon>Ostariophysi</taxon>
        <taxon>Cypriniformes</taxon>
        <taxon>Cyprinidae</taxon>
        <taxon>Labeoninae</taxon>
        <taxon>Labeonini</taxon>
        <taxon>Cirrhinus</taxon>
    </lineage>
</organism>
<feature type="compositionally biased region" description="Low complexity" evidence="1">
    <location>
        <begin position="144"/>
        <end position="162"/>
    </location>
</feature>
<reference evidence="2 3" key="1">
    <citation type="submission" date="2024-05" db="EMBL/GenBank/DDBJ databases">
        <title>Genome sequencing and assembly of Indian major carp, Cirrhinus mrigala (Hamilton, 1822).</title>
        <authorList>
            <person name="Mohindra V."/>
            <person name="Chowdhury L.M."/>
            <person name="Lal K."/>
            <person name="Jena J.K."/>
        </authorList>
    </citation>
    <scope>NUCLEOTIDE SEQUENCE [LARGE SCALE GENOMIC DNA]</scope>
    <source>
        <strain evidence="2">CM1030</strain>
        <tissue evidence="2">Blood</tissue>
    </source>
</reference>
<dbReference type="AlphaFoldDB" id="A0ABD0RLT2"/>
<dbReference type="EMBL" id="JAMKFB020000003">
    <property type="protein sequence ID" value="KAL0199487.1"/>
    <property type="molecule type" value="Genomic_DNA"/>
</dbReference>
<gene>
    <name evidence="2" type="ORF">M9458_008027</name>
</gene>
<evidence type="ECO:0000256" key="1">
    <source>
        <dbReference type="SAM" id="MobiDB-lite"/>
    </source>
</evidence>
<feature type="compositionally biased region" description="Pro residues" evidence="1">
    <location>
        <begin position="163"/>
        <end position="195"/>
    </location>
</feature>